<comment type="caution">
    <text evidence="2">The sequence shown here is derived from an EMBL/GenBank/DDBJ whole genome shotgun (WGS) entry which is preliminary data.</text>
</comment>
<dbReference type="CDD" id="cd20557">
    <property type="entry name" value="CYCLIN_ScPCL1-like"/>
    <property type="match status" value="1"/>
</dbReference>
<evidence type="ECO:0000256" key="1">
    <source>
        <dbReference type="SAM" id="MobiDB-lite"/>
    </source>
</evidence>
<evidence type="ECO:0000313" key="3">
    <source>
        <dbReference type="Proteomes" id="UP001451303"/>
    </source>
</evidence>
<feature type="region of interest" description="Disordered" evidence="1">
    <location>
        <begin position="421"/>
        <end position="483"/>
    </location>
</feature>
<evidence type="ECO:0000313" key="2">
    <source>
        <dbReference type="EMBL" id="KAL0473991.1"/>
    </source>
</evidence>
<feature type="region of interest" description="Disordered" evidence="1">
    <location>
        <begin position="46"/>
        <end position="66"/>
    </location>
</feature>
<dbReference type="SUPFAM" id="SSF47954">
    <property type="entry name" value="Cyclin-like"/>
    <property type="match status" value="1"/>
</dbReference>
<feature type="compositionally biased region" description="Polar residues" evidence="1">
    <location>
        <begin position="46"/>
        <end position="55"/>
    </location>
</feature>
<dbReference type="InterPro" id="IPR013922">
    <property type="entry name" value="Cyclin_PHO80-like"/>
</dbReference>
<feature type="compositionally biased region" description="Low complexity" evidence="1">
    <location>
        <begin position="9"/>
        <end position="25"/>
    </location>
</feature>
<dbReference type="PANTHER" id="PTHR15615:SF118">
    <property type="entry name" value="CYCLIN, HYPOTHETICAL (EUROFUNG)"/>
    <property type="match status" value="1"/>
</dbReference>
<gene>
    <name evidence="2" type="ORF">QR685DRAFT_518354</name>
</gene>
<dbReference type="Gene3D" id="1.10.472.10">
    <property type="entry name" value="Cyclin-like"/>
    <property type="match status" value="1"/>
</dbReference>
<evidence type="ECO:0008006" key="4">
    <source>
        <dbReference type="Google" id="ProtNLM"/>
    </source>
</evidence>
<dbReference type="PANTHER" id="PTHR15615">
    <property type="match status" value="1"/>
</dbReference>
<dbReference type="Pfam" id="PF08613">
    <property type="entry name" value="Cyclin"/>
    <property type="match status" value="1"/>
</dbReference>
<organism evidence="2 3">
    <name type="scientific">Neurospora intermedia</name>
    <dbReference type="NCBI Taxonomy" id="5142"/>
    <lineage>
        <taxon>Eukaryota</taxon>
        <taxon>Fungi</taxon>
        <taxon>Dikarya</taxon>
        <taxon>Ascomycota</taxon>
        <taxon>Pezizomycotina</taxon>
        <taxon>Sordariomycetes</taxon>
        <taxon>Sordariomycetidae</taxon>
        <taxon>Sordariales</taxon>
        <taxon>Sordariaceae</taxon>
        <taxon>Neurospora</taxon>
    </lineage>
</organism>
<feature type="compositionally biased region" description="Low complexity" evidence="1">
    <location>
        <begin position="134"/>
        <end position="202"/>
    </location>
</feature>
<dbReference type="Proteomes" id="UP001451303">
    <property type="component" value="Unassembled WGS sequence"/>
</dbReference>
<name>A0ABR3DQ81_NEUIN</name>
<keyword evidence="3" id="KW-1185">Reference proteome</keyword>
<reference evidence="2 3" key="1">
    <citation type="submission" date="2023-09" db="EMBL/GenBank/DDBJ databases">
        <title>Multi-omics analysis of a traditional fermented food reveals byproduct-associated fungal strains for waste-to-food upcycling.</title>
        <authorList>
            <consortium name="Lawrence Berkeley National Laboratory"/>
            <person name="Rekdal V.M."/>
            <person name="Villalobos-Escobedo J.M."/>
            <person name="Rodriguez-Valeron N."/>
            <person name="Garcia M.O."/>
            <person name="Vasquez D.P."/>
            <person name="Damayanti I."/>
            <person name="Sorensen P.M."/>
            <person name="Baidoo E.E."/>
            <person name="De Carvalho A.C."/>
            <person name="Riley R."/>
            <person name="Lipzen A."/>
            <person name="He G."/>
            <person name="Yan M."/>
            <person name="Haridas S."/>
            <person name="Daum C."/>
            <person name="Yoshinaga Y."/>
            <person name="Ng V."/>
            <person name="Grigoriev I.V."/>
            <person name="Munk R."/>
            <person name="Nuraida L."/>
            <person name="Wijaya C.H."/>
            <person name="Morales P.-C."/>
            <person name="Keasling J.D."/>
        </authorList>
    </citation>
    <scope>NUCLEOTIDE SEQUENCE [LARGE SCALE GENOMIC DNA]</scope>
    <source>
        <strain evidence="2 3">FGSC 2613</strain>
    </source>
</reference>
<dbReference type="EMBL" id="JAVLET010000002">
    <property type="protein sequence ID" value="KAL0473991.1"/>
    <property type="molecule type" value="Genomic_DNA"/>
</dbReference>
<feature type="compositionally biased region" description="Polar residues" evidence="1">
    <location>
        <begin position="446"/>
        <end position="464"/>
    </location>
</feature>
<protein>
    <recommendedName>
        <fullName evidence="4">Cyclin</fullName>
    </recommendedName>
</protein>
<sequence length="787" mass="86627">MYLARTRCQNSLPSSSPSSSQHQSPANRWTTQSLVSGWRHYGNLIKNSNPSSAGGLQTPPYDNDMGTTYQVPKLTPSYEQHRSYTHPTLPALSSCSAVSQRPPRDLAHMFNNSESLCSYSDTQSHYLPNPQQWSTAASSTSSNSGSAQRGYAQQHQQYQQRQHQSRQPSPPRQQHQQQYVSQKQQQQYQQQHQSRKPSSQRPSRPPSPSPIRREQEISKRDAAMALHSLQVPACISPKGGSLSDLVADLTALFWFETSKVLEQAATYDALRPGAAPVRRIEGPAIACPNFKKWVHNLLSTTQVTQNVILLSLLYIHRLKVLNPKMHGLPGSEYRLLTVALMLANKFLDDNTYTNKTWSEVSQLSVNEIHVMEVEFLGNMRYSLLVTEKQWEEWLVKLARFREYLDRARQVSSPADLLAPSPNALPVSALPSPTTGQHFPSPLQPTLAGQSPSASFYAKQSSGQGWPTHAAGQTPIWNPASTPLTRKRSMPEFDLLEPPAKRRTPLKPYASSETLYPTVTVPEALRNSREFACAPLPSTSEMASKQARLSVSNLTLNNAQSSTANTLPGEVYSRVSYAPESMISLPPILLPAPGMAATYVNSTSAAAPIPSILPTSGSGVSPSTVVAASTTAHPTSQYALSANRLQSQHSLTPSGAYLGSSPIGEPLIHTPMSASSPSNIYLQQRTSPYRPVRHAETLLHPPPSAFLQQYHLPNPNPIPPTQLHYQTLGRRNEVRTGIVPEFAMPNSGLTMAGAGRYQEPIPAFRQSFSLPLRDIPPATSAYSQQPRR</sequence>
<dbReference type="InterPro" id="IPR036915">
    <property type="entry name" value="Cyclin-like_sf"/>
</dbReference>
<accession>A0ABR3DQ81</accession>
<feature type="region of interest" description="Disordered" evidence="1">
    <location>
        <begin position="1"/>
        <end position="29"/>
    </location>
</feature>
<proteinExistence type="predicted"/>
<feature type="compositionally biased region" description="Polar residues" evidence="1">
    <location>
        <begin position="474"/>
        <end position="483"/>
    </location>
</feature>
<feature type="region of interest" description="Disordered" evidence="1">
    <location>
        <begin position="128"/>
        <end position="213"/>
    </location>
</feature>